<dbReference type="EMBL" id="MRUL01000030">
    <property type="protein sequence ID" value="OON35546.1"/>
    <property type="molecule type" value="Genomic_DNA"/>
</dbReference>
<evidence type="ECO:0000313" key="7">
    <source>
        <dbReference type="Proteomes" id="UP000190667"/>
    </source>
</evidence>
<dbReference type="Gene3D" id="1.20.120.1370">
    <property type="entry name" value="Regulator of RNA polymerase sigma(70) subunit, domain 4"/>
    <property type="match status" value="1"/>
</dbReference>
<dbReference type="HAMAP" id="MF_01181">
    <property type="entry name" value="Rsd"/>
    <property type="match status" value="1"/>
</dbReference>
<dbReference type="Proteomes" id="UP000190667">
    <property type="component" value="Unassembled WGS sequence"/>
</dbReference>
<sequence>MLNQLNILTERVGGSNDLVDHWLHSRRQLLVAYYRMVGIKPNRDSLTALDEKALDDFCQNLVDYLSTGHFSIYERIIEEMTEGNPLQAAAQIYPALQANTDALMELYDTHLEAAIDQDNCLEFQTALSEIGEILESRFTLEDKLIQLTLDNNLGKPVAANDGYLVRPA</sequence>
<comment type="subcellular location">
    <subcellularLocation>
        <location evidence="4">Cytoplasm</location>
    </subcellularLocation>
</comment>
<dbReference type="OrthoDB" id="5567237at2"/>
<comment type="function">
    <text evidence="4">Binds RpoD and negatively regulates RpoD-mediated transcription activation by preventing the interaction between the primary sigma factor RpoD with the catalytic core of the RNA polymerase and with promoter DNA. May be involved in replacement of the RNA polymerase sigma subunit from RpoD to RpoS during the transition from exponential growth to the stationary phase.</text>
</comment>
<dbReference type="InterPro" id="IPR007448">
    <property type="entry name" value="Sigma70_reg_Rsd_AlgQ"/>
</dbReference>
<dbReference type="Pfam" id="PF04353">
    <property type="entry name" value="Rsd_AlgQ"/>
    <property type="match status" value="1"/>
</dbReference>
<dbReference type="NCBIfam" id="NF008723">
    <property type="entry name" value="PRK11718.1"/>
    <property type="match status" value="1"/>
</dbReference>
<protein>
    <recommendedName>
        <fullName evidence="4">Regulator of sigma D</fullName>
    </recommendedName>
</protein>
<comment type="caution">
    <text evidence="6">The sequence shown here is derived from an EMBL/GenBank/DDBJ whole genome shotgun (WGS) entry which is preliminary data.</text>
</comment>
<dbReference type="STRING" id="1926881.BTJ39_22770"/>
<organism evidence="6 7">
    <name type="scientific">Izhakiella australiensis</name>
    <dbReference type="NCBI Taxonomy" id="1926881"/>
    <lineage>
        <taxon>Bacteria</taxon>
        <taxon>Pseudomonadati</taxon>
        <taxon>Pseudomonadota</taxon>
        <taxon>Gammaproteobacteria</taxon>
        <taxon>Enterobacterales</taxon>
        <taxon>Erwiniaceae</taxon>
        <taxon>Izhakiella</taxon>
    </lineage>
</organism>
<dbReference type="RefSeq" id="WP_078004972.1">
    <property type="nucleotide sequence ID" value="NZ_MRUL01000030.1"/>
</dbReference>
<reference evidence="6 7" key="1">
    <citation type="submission" date="2016-12" db="EMBL/GenBank/DDBJ databases">
        <title>Izhakiella australiana sp. nov. of genus Izhakiella isolated from Australian desert.</title>
        <authorList>
            <person name="Ji M."/>
        </authorList>
    </citation>
    <scope>NUCLEOTIDE SEQUENCE [LARGE SCALE GENOMIC DNA]</scope>
    <source>
        <strain evidence="6 7">D4N98</strain>
    </source>
</reference>
<dbReference type="InterPro" id="IPR023785">
    <property type="entry name" value="Sigma70_reg_Rsd"/>
</dbReference>
<keyword evidence="1 4" id="KW-0963">Cytoplasm</keyword>
<dbReference type="GO" id="GO:0005737">
    <property type="term" value="C:cytoplasm"/>
    <property type="evidence" value="ECO:0007669"/>
    <property type="project" value="UniProtKB-SubCell"/>
</dbReference>
<name>A0A1S8Y9K9_9GAMM</name>
<evidence type="ECO:0000256" key="1">
    <source>
        <dbReference type="ARBA" id="ARBA00022490"/>
    </source>
</evidence>
<keyword evidence="3 4" id="KW-0804">Transcription</keyword>
<evidence type="ECO:0000256" key="3">
    <source>
        <dbReference type="ARBA" id="ARBA00023163"/>
    </source>
</evidence>
<dbReference type="GO" id="GO:0006355">
    <property type="term" value="P:regulation of DNA-templated transcription"/>
    <property type="evidence" value="ECO:0007669"/>
    <property type="project" value="InterPro"/>
</dbReference>
<dbReference type="InterPro" id="IPR038309">
    <property type="entry name" value="Rsd/AlgQ_sf"/>
</dbReference>
<evidence type="ECO:0000256" key="2">
    <source>
        <dbReference type="ARBA" id="ARBA00023015"/>
    </source>
</evidence>
<evidence type="ECO:0000256" key="5">
    <source>
        <dbReference type="RuleBase" id="RU004409"/>
    </source>
</evidence>
<evidence type="ECO:0000313" key="6">
    <source>
        <dbReference type="EMBL" id="OON35546.1"/>
    </source>
</evidence>
<dbReference type="PIRSF" id="PIRSF016548">
    <property type="entry name" value="Rsd_AlgQ"/>
    <property type="match status" value="1"/>
</dbReference>
<keyword evidence="2 4" id="KW-0805">Transcription regulation</keyword>
<evidence type="ECO:0000256" key="4">
    <source>
        <dbReference type="HAMAP-Rule" id="MF_01181"/>
    </source>
</evidence>
<dbReference type="AlphaFoldDB" id="A0A1S8Y9K9"/>
<comment type="subunit">
    <text evidence="4">Interacts with RpoD.</text>
</comment>
<accession>A0A1S8Y9K9</accession>
<comment type="similarity">
    <text evidence="4 5">Belongs to the Rsd/AlgQ family.</text>
</comment>
<proteinExistence type="inferred from homology"/>
<gene>
    <name evidence="4" type="primary">rsd</name>
    <name evidence="6" type="ORF">BTJ39_22770</name>
</gene>
<keyword evidence="7" id="KW-1185">Reference proteome</keyword>